<accession>A0A484IFW2</accession>
<name>A0A484IFW2_9ARCH</name>
<keyword evidence="2" id="KW-1185">Reference proteome</keyword>
<protein>
    <submittedName>
        <fullName evidence="1">Uncharacterized protein</fullName>
    </submittedName>
</protein>
<sequence>MTINYPINNYVNPFIKTITNSTYSVSEHEILDILSDI</sequence>
<dbReference type="KEGG" id="nfn:NFRAN_2212"/>
<dbReference type="EMBL" id="LR216287">
    <property type="protein sequence ID" value="VFJ14534.1"/>
    <property type="molecule type" value="Genomic_DNA"/>
</dbReference>
<organism evidence="1 2">
    <name type="scientific">Candidatus Nitrosocosmicus franklandianus</name>
    <dbReference type="NCBI Taxonomy" id="1798806"/>
    <lineage>
        <taxon>Archaea</taxon>
        <taxon>Nitrososphaerota</taxon>
        <taxon>Nitrososphaeria</taxon>
        <taxon>Nitrososphaerales</taxon>
        <taxon>Nitrososphaeraceae</taxon>
        <taxon>Candidatus Nitrosocosmicus</taxon>
    </lineage>
</organism>
<reference evidence="1 2" key="1">
    <citation type="submission" date="2019-02" db="EMBL/GenBank/DDBJ databases">
        <authorList>
            <person name="Lehtovirta-Morley E L."/>
        </authorList>
    </citation>
    <scope>NUCLEOTIDE SEQUENCE [LARGE SCALE GENOMIC DNA]</scope>
    <source>
        <strain evidence="1">NFRAN1</strain>
    </source>
</reference>
<evidence type="ECO:0000313" key="2">
    <source>
        <dbReference type="Proteomes" id="UP000294299"/>
    </source>
</evidence>
<proteinExistence type="predicted"/>
<dbReference type="Proteomes" id="UP000294299">
    <property type="component" value="Chromosome NFRAN"/>
</dbReference>
<gene>
    <name evidence="1" type="ORF">NFRAN_2212</name>
</gene>
<dbReference type="AlphaFoldDB" id="A0A484IFW2"/>
<evidence type="ECO:0000313" key="1">
    <source>
        <dbReference type="EMBL" id="VFJ14534.1"/>
    </source>
</evidence>